<protein>
    <recommendedName>
        <fullName evidence="3">TIR domain-containing protein</fullName>
    </recommendedName>
</protein>
<evidence type="ECO:0000259" key="3">
    <source>
        <dbReference type="PROSITE" id="PS50104"/>
    </source>
</evidence>
<dbReference type="Gene3D" id="3.40.50.10140">
    <property type="entry name" value="Toll/interleukin-1 receptor homology (TIR) domain"/>
    <property type="match status" value="1"/>
</dbReference>
<dbReference type="GO" id="GO:0007165">
    <property type="term" value="P:signal transduction"/>
    <property type="evidence" value="ECO:0007669"/>
    <property type="project" value="InterPro"/>
</dbReference>
<accession>A0AA86SVZ3</accession>
<dbReference type="SUPFAM" id="SSF52058">
    <property type="entry name" value="L domain-like"/>
    <property type="match status" value="1"/>
</dbReference>
<evidence type="ECO:0000313" key="5">
    <source>
        <dbReference type="Proteomes" id="UP001189624"/>
    </source>
</evidence>
<sequence length="806" mass="91982">MATPSSHAFTYDVFLSFRGEDTRYGFTGNLYKALRGRGIRTFIDDEALPSGEEITPALMKAIQESKIAITVLSQNYASSSFCLDELAAILDCKSKGLLVIPVFYNVNPSDVRHQKGSYGEALIMHEKRFKAEEKLQKWKMALHQVANFSGYHFQHGYEGLEEEEKSVFLDIACCFKGYALTEVEDMLLALYDDCMEHHIGVLVEKSLIKVSANMHSTVEMHDLIQDMGRQIDQKESPKEPGKRRRLWLPKDIIQVLKGKTGTSQIEIICLDFFISEKKETVEYNENTFMEMENLKILIVRNAKFSKGPNYLPEILKWFENLTILNFDHCELLTQIPDVSNLPNLEELSFEGCESLITVHDSVGFMDKLKILNAELCSNLKSFPNLNLTSLERLKLSFCSSLENFPEILGKMENIKKLDLYDLPVKELSNSFQNLSGLQEFYVECDVLQLSSIALTPELCDLIIGNCKGWQWLAQVTFLSLRKSNITFLPECLKEFHNMYHLDVSDCKKLQEIRGVPPNLKHFRAINCISLASSGSSMLLNQQLHEAGVEVTEFVFPGGSIPEWFDFQKRGPSISFWFRNEFPAKVLCYLIAPVLGALSHLVTPKVIINGVEEFRFGRLKEAEVRTSELDYTHLFKLEKGIHFGLPLEKEWSHVKIKYKEDLFDTSLIKAMGIHVVKEDSMSMEDIRCDDPYINSKQHNHLNTKLFSRKFEGTGMAGYPSNCLPSNFHTTNLVICKLPGLCIMSLGGSIPEWFDFQKRGPSISFWFRNEFPAKVLCQLIAPVGRPAPRPFYLVIRPMQFINGKKRGC</sequence>
<dbReference type="Gene3D" id="3.80.10.10">
    <property type="entry name" value="Ribonuclease Inhibitor"/>
    <property type="match status" value="2"/>
</dbReference>
<dbReference type="EMBL" id="OY731401">
    <property type="protein sequence ID" value="CAJ1952291.1"/>
    <property type="molecule type" value="Genomic_DNA"/>
</dbReference>
<keyword evidence="1" id="KW-0677">Repeat</keyword>
<dbReference type="Proteomes" id="UP001189624">
    <property type="component" value="Chromosome 4"/>
</dbReference>
<evidence type="ECO:0000313" key="4">
    <source>
        <dbReference type="EMBL" id="CAJ1952291.1"/>
    </source>
</evidence>
<keyword evidence="2" id="KW-0520">NAD</keyword>
<organism evidence="4 5">
    <name type="scientific">Sphenostylis stenocarpa</name>
    <dbReference type="NCBI Taxonomy" id="92480"/>
    <lineage>
        <taxon>Eukaryota</taxon>
        <taxon>Viridiplantae</taxon>
        <taxon>Streptophyta</taxon>
        <taxon>Embryophyta</taxon>
        <taxon>Tracheophyta</taxon>
        <taxon>Spermatophyta</taxon>
        <taxon>Magnoliopsida</taxon>
        <taxon>eudicotyledons</taxon>
        <taxon>Gunneridae</taxon>
        <taxon>Pentapetalae</taxon>
        <taxon>rosids</taxon>
        <taxon>fabids</taxon>
        <taxon>Fabales</taxon>
        <taxon>Fabaceae</taxon>
        <taxon>Papilionoideae</taxon>
        <taxon>50 kb inversion clade</taxon>
        <taxon>NPAAA clade</taxon>
        <taxon>indigoferoid/millettioid clade</taxon>
        <taxon>Phaseoleae</taxon>
        <taxon>Sphenostylis</taxon>
    </lineage>
</organism>
<dbReference type="InterPro" id="IPR044974">
    <property type="entry name" value="Disease_R_plants"/>
</dbReference>
<dbReference type="SMART" id="SM00255">
    <property type="entry name" value="TIR"/>
    <property type="match status" value="1"/>
</dbReference>
<dbReference type="Pfam" id="PF01582">
    <property type="entry name" value="TIR"/>
    <property type="match status" value="1"/>
</dbReference>
<dbReference type="FunFam" id="3.40.50.10140:FF:000007">
    <property type="entry name" value="Disease resistance protein (TIR-NBS-LRR class)"/>
    <property type="match status" value="1"/>
</dbReference>
<dbReference type="InterPro" id="IPR035897">
    <property type="entry name" value="Toll_tir_struct_dom_sf"/>
</dbReference>
<evidence type="ECO:0000256" key="2">
    <source>
        <dbReference type="ARBA" id="ARBA00023027"/>
    </source>
</evidence>
<feature type="domain" description="TIR" evidence="3">
    <location>
        <begin position="9"/>
        <end position="171"/>
    </location>
</feature>
<name>A0AA86SVZ3_9FABA</name>
<dbReference type="AlphaFoldDB" id="A0AA86SVZ3"/>
<evidence type="ECO:0000256" key="1">
    <source>
        <dbReference type="ARBA" id="ARBA00022737"/>
    </source>
</evidence>
<dbReference type="PANTHER" id="PTHR11017:SF431">
    <property type="entry name" value="ADP-RIBOSYL CYCLASE_CYCLIC ADP-RIBOSE HYDROLASE"/>
    <property type="match status" value="1"/>
</dbReference>
<dbReference type="PROSITE" id="PS50104">
    <property type="entry name" value="TIR"/>
    <property type="match status" value="1"/>
</dbReference>
<proteinExistence type="predicted"/>
<dbReference type="GO" id="GO:0006952">
    <property type="term" value="P:defense response"/>
    <property type="evidence" value="ECO:0007669"/>
    <property type="project" value="InterPro"/>
</dbReference>
<gene>
    <name evidence="4" type="ORF">AYBTSS11_LOCUS15221</name>
</gene>
<reference evidence="4" key="1">
    <citation type="submission" date="2023-10" db="EMBL/GenBank/DDBJ databases">
        <authorList>
            <person name="Domelevo Entfellner J.-B."/>
        </authorList>
    </citation>
    <scope>NUCLEOTIDE SEQUENCE</scope>
</reference>
<dbReference type="Gramene" id="rna-AYBTSS11_LOCUS15221">
    <property type="protein sequence ID" value="CAJ1952291.1"/>
    <property type="gene ID" value="gene-AYBTSS11_LOCUS15221"/>
</dbReference>
<dbReference type="Pfam" id="PF23282">
    <property type="entry name" value="WHD_ROQ1"/>
    <property type="match status" value="1"/>
</dbReference>
<dbReference type="InterPro" id="IPR000157">
    <property type="entry name" value="TIR_dom"/>
</dbReference>
<dbReference type="SUPFAM" id="SSF52200">
    <property type="entry name" value="Toll/Interleukin receptor TIR domain"/>
    <property type="match status" value="1"/>
</dbReference>
<dbReference type="InterPro" id="IPR058192">
    <property type="entry name" value="WHD_ROQ1-like"/>
</dbReference>
<dbReference type="InterPro" id="IPR032675">
    <property type="entry name" value="LRR_dom_sf"/>
</dbReference>
<dbReference type="PANTHER" id="PTHR11017">
    <property type="entry name" value="LEUCINE-RICH REPEAT-CONTAINING PROTEIN"/>
    <property type="match status" value="1"/>
</dbReference>
<keyword evidence="5" id="KW-1185">Reference proteome</keyword>